<evidence type="ECO:0000313" key="5">
    <source>
        <dbReference type="Proteomes" id="UP000655588"/>
    </source>
</evidence>
<dbReference type="InterPro" id="IPR046770">
    <property type="entry name" value="DOCKER_Lobe_B"/>
</dbReference>
<dbReference type="GO" id="GO:0005737">
    <property type="term" value="C:cytoplasm"/>
    <property type="evidence" value="ECO:0007669"/>
    <property type="project" value="TreeGrafter"/>
</dbReference>
<dbReference type="PANTHER" id="PTHR45653">
    <property type="entry name" value="DEDICATOR OF CYTOKINESIS"/>
    <property type="match status" value="1"/>
</dbReference>
<reference evidence="4" key="1">
    <citation type="submission" date="2019-11" db="EMBL/GenBank/DDBJ databases">
        <title>The nuclear and mitochondrial genomes of Frieseomelitta varia - a highly eusocial stingless bee (Meliponini) with a permanently sterile worker caste.</title>
        <authorList>
            <person name="Freitas F.C.P."/>
            <person name="Lourenco A.P."/>
            <person name="Nunes F.M.F."/>
            <person name="Paschoal A.R."/>
            <person name="Abreu F.C.P."/>
            <person name="Barbin F.O."/>
            <person name="Bataglia L."/>
            <person name="Cardoso-Junior C.A.M."/>
            <person name="Cervoni M.S."/>
            <person name="Silva S.R."/>
            <person name="Dalarmi F."/>
            <person name="Del Lama M.A."/>
            <person name="Depintor T.S."/>
            <person name="Ferreira K.M."/>
            <person name="Goria P.S."/>
            <person name="Jaskot M.C."/>
            <person name="Lago D.C."/>
            <person name="Luna-Lucena D."/>
            <person name="Moda L.M."/>
            <person name="Nascimento L."/>
            <person name="Pedrino M."/>
            <person name="Rabico F.O."/>
            <person name="Sanches F.C."/>
            <person name="Santos D.E."/>
            <person name="Santos C.G."/>
            <person name="Vieira J."/>
            <person name="Lopes T.F."/>
            <person name="Barchuk A.R."/>
            <person name="Hartfelder K."/>
            <person name="Simoes Z.L.P."/>
            <person name="Bitondi M.M.G."/>
            <person name="Pinheiro D.G."/>
        </authorList>
    </citation>
    <scope>NUCLEOTIDE SEQUENCE</scope>
    <source>
        <strain evidence="4">USP_RPSP 00005682</strain>
        <tissue evidence="4">Whole individual</tissue>
    </source>
</reference>
<feature type="domain" description="DOCKER" evidence="3">
    <location>
        <begin position="350"/>
        <end position="777"/>
    </location>
</feature>
<dbReference type="InterPro" id="IPR056372">
    <property type="entry name" value="TPR_DOCK"/>
</dbReference>
<dbReference type="GO" id="GO:0007520">
    <property type="term" value="P:myoblast fusion"/>
    <property type="evidence" value="ECO:0007669"/>
    <property type="project" value="TreeGrafter"/>
</dbReference>
<evidence type="ECO:0000256" key="1">
    <source>
        <dbReference type="ARBA" id="ARBA00022658"/>
    </source>
</evidence>
<evidence type="ECO:0000313" key="4">
    <source>
        <dbReference type="EMBL" id="KAF3426583.1"/>
    </source>
</evidence>
<proteinExistence type="inferred from homology"/>
<comment type="similarity">
    <text evidence="2">Belongs to the DOCK family.</text>
</comment>
<evidence type="ECO:0000259" key="3">
    <source>
        <dbReference type="PROSITE" id="PS51651"/>
    </source>
</evidence>
<evidence type="ECO:0000256" key="2">
    <source>
        <dbReference type="PROSITE-ProRule" id="PRU00984"/>
    </source>
</evidence>
<dbReference type="GO" id="GO:0031267">
    <property type="term" value="F:small GTPase binding"/>
    <property type="evidence" value="ECO:0007669"/>
    <property type="project" value="TreeGrafter"/>
</dbReference>
<comment type="caution">
    <text evidence="4">The sequence shown here is derived from an EMBL/GenBank/DDBJ whole genome shotgun (WGS) entry which is preliminary data.</text>
</comment>
<dbReference type="Pfam" id="PF23554">
    <property type="entry name" value="TPR_DOCK"/>
    <property type="match status" value="1"/>
</dbReference>
<keyword evidence="1" id="KW-0344">Guanine-nucleotide releasing factor</keyword>
<dbReference type="Pfam" id="PF20422">
    <property type="entry name" value="DHR-2_Lobe_B"/>
    <property type="match status" value="1"/>
</dbReference>
<gene>
    <name evidence="4" type="ORF">E2986_02665</name>
</gene>
<dbReference type="InterPro" id="IPR043161">
    <property type="entry name" value="DOCK_C_lobe_A"/>
</dbReference>
<dbReference type="InterPro" id="IPR046773">
    <property type="entry name" value="DOCKER_Lobe_C"/>
</dbReference>
<name>A0A833WB58_9HYME</name>
<dbReference type="FunFam" id="1.20.58.740:FF:000004">
    <property type="entry name" value="Dedicator of cytokinesis protein 1"/>
    <property type="match status" value="1"/>
</dbReference>
<protein>
    <recommendedName>
        <fullName evidence="3">DOCKER domain-containing protein</fullName>
    </recommendedName>
</protein>
<dbReference type="Proteomes" id="UP000655588">
    <property type="component" value="Unassembled WGS sequence"/>
</dbReference>
<dbReference type="InterPro" id="IPR026791">
    <property type="entry name" value="DOCK"/>
</dbReference>
<dbReference type="GO" id="GO:0007264">
    <property type="term" value="P:small GTPase-mediated signal transduction"/>
    <property type="evidence" value="ECO:0007669"/>
    <property type="project" value="InterPro"/>
</dbReference>
<dbReference type="SUPFAM" id="SSF48371">
    <property type="entry name" value="ARM repeat"/>
    <property type="match status" value="1"/>
</dbReference>
<dbReference type="GO" id="GO:0005886">
    <property type="term" value="C:plasma membrane"/>
    <property type="evidence" value="ECO:0007669"/>
    <property type="project" value="TreeGrafter"/>
</dbReference>
<dbReference type="Gene3D" id="1.20.58.740">
    <property type="match status" value="1"/>
</dbReference>
<dbReference type="Pfam" id="PF06920">
    <property type="entry name" value="DHR-2_Lobe_A"/>
    <property type="match status" value="1"/>
</dbReference>
<dbReference type="Pfam" id="PF20421">
    <property type="entry name" value="DHR-2_Lobe_C"/>
    <property type="match status" value="1"/>
</dbReference>
<dbReference type="PROSITE" id="PS51651">
    <property type="entry name" value="DOCKER"/>
    <property type="match status" value="1"/>
</dbReference>
<dbReference type="InterPro" id="IPR046769">
    <property type="entry name" value="DOCKER_Lobe_A"/>
</dbReference>
<keyword evidence="5" id="KW-1185">Reference proteome</keyword>
<dbReference type="PANTHER" id="PTHR45653:SF10">
    <property type="entry name" value="MYOBLAST CITY, ISOFORM B"/>
    <property type="match status" value="1"/>
</dbReference>
<dbReference type="InterPro" id="IPR016024">
    <property type="entry name" value="ARM-type_fold"/>
</dbReference>
<dbReference type="InterPro" id="IPR027357">
    <property type="entry name" value="DOCKER_dom"/>
</dbReference>
<dbReference type="GO" id="GO:0005085">
    <property type="term" value="F:guanyl-nucleotide exchange factor activity"/>
    <property type="evidence" value="ECO:0007669"/>
    <property type="project" value="UniProtKB-KW"/>
</dbReference>
<sequence>MFLFYVELCVKILSDILELTFRKDVGSTVQDVKEIMLTALRTIIQTVISMDRENPLVGNLVSVMLAIFRQMTQHHYEIYINHFGTKFDLLDFLMEILLVFKDLVSKSVFPGDWCEMIMLQNSIILKSLRYFSGTIRDCFFTDFEQQAWSNFFHCAIAFLTQPTLQLETFTPSKRNRIVSRYNDMRRETAFEIRSMWFNLGQHKILFVPALVGAILEMALIPESELRKATIPIFFDMMQCEFYSSRIVEGYGDTKRDPAHIKANFTEYENEMIAKLDILVEGGRGDEQFRLLWIQVMGNLCEKHSTMREQGLRFVDIVAKLMERLLQYRDIIHAESQEHRMLCIVNLLEFYSEINRNEMYIRYVNKLCELHLECDNYTEAAYSLKLHSQLLAWSDQPLSPLLRSHRYLVCQTHRELKEALYNDMIEYFDKGKMWECALAVCKELVAQYEEETFDYLQLSVLLTRMAKFYDSIVKQLRPEPEYFRVAYYGRGHPAFLQNKVFVYRGKEYERLSDFCSRTLNQLPNAEQMNKLSPPTSEMLESSHQYVQINRVDPLMDEKRHRLSGKPITAEAVLRYHRVNDVQRFRFSRPAPKKDLTSTTVNSGDKEKETITNNEFASLWLERTVLVTSHPLPGILRCFPVTSSETYLVSPLRNAIETMEATNTTLRDLILAHKADNNIPLNPLSMKLNGILDPAVMGGIDNYEKAFLNSEYRNTHSEESSDLLKLEGLIAEQIPLLSVGVQLHKVRAPPELIPFHQRLEQCFISMRNQVEAKYGKRTCDLQIENLTQPVTMRRHQTSRGENHRLSESNIMNSDKQKSAHVFFNNVTWLLYNYHSAVELTPGYPLLPEPKLQHSSRSPHSILTTVHLHLVLKTSVYQGKDIRLMMCKNNYSIEFCRWA</sequence>
<dbReference type="EMBL" id="WNWW01000309">
    <property type="protein sequence ID" value="KAF3426583.1"/>
    <property type="molecule type" value="Genomic_DNA"/>
</dbReference>
<dbReference type="Gene3D" id="1.25.40.410">
    <property type="match status" value="1"/>
</dbReference>
<organism evidence="4 5">
    <name type="scientific">Frieseomelitta varia</name>
    <dbReference type="NCBI Taxonomy" id="561572"/>
    <lineage>
        <taxon>Eukaryota</taxon>
        <taxon>Metazoa</taxon>
        <taxon>Ecdysozoa</taxon>
        <taxon>Arthropoda</taxon>
        <taxon>Hexapoda</taxon>
        <taxon>Insecta</taxon>
        <taxon>Pterygota</taxon>
        <taxon>Neoptera</taxon>
        <taxon>Endopterygota</taxon>
        <taxon>Hymenoptera</taxon>
        <taxon>Apocrita</taxon>
        <taxon>Aculeata</taxon>
        <taxon>Apoidea</taxon>
        <taxon>Anthophila</taxon>
        <taxon>Apidae</taxon>
        <taxon>Frieseomelitta</taxon>
    </lineage>
</organism>
<dbReference type="GO" id="GO:0016477">
    <property type="term" value="P:cell migration"/>
    <property type="evidence" value="ECO:0007669"/>
    <property type="project" value="TreeGrafter"/>
</dbReference>
<dbReference type="AlphaFoldDB" id="A0A833WB58"/>
<accession>A0A833WB58</accession>
<dbReference type="InterPro" id="IPR043162">
    <property type="entry name" value="DOCK_C_lobe_C"/>
</dbReference>
<dbReference type="CDD" id="cd11697">
    <property type="entry name" value="DHR2_DOCK_A"/>
    <property type="match status" value="1"/>
</dbReference>